<gene>
    <name evidence="3" type="ORF">AVDCRST_MAG47-401</name>
</gene>
<evidence type="ECO:0000313" key="3">
    <source>
        <dbReference type="EMBL" id="CAA9363863.1"/>
    </source>
</evidence>
<keyword evidence="2" id="KW-0732">Signal</keyword>
<accession>A0A6J4MMI2</accession>
<evidence type="ECO:0000256" key="1">
    <source>
        <dbReference type="SAM" id="MobiDB-lite"/>
    </source>
</evidence>
<feature type="non-terminal residue" evidence="3">
    <location>
        <position position="47"/>
    </location>
</feature>
<reference evidence="3" key="1">
    <citation type="submission" date="2020-02" db="EMBL/GenBank/DDBJ databases">
        <authorList>
            <person name="Meier V. D."/>
        </authorList>
    </citation>
    <scope>NUCLEOTIDE SEQUENCE</scope>
    <source>
        <strain evidence="3">AVDCRST_MAG47</strain>
    </source>
</reference>
<feature type="chain" id="PRO_5038700500" evidence="2">
    <location>
        <begin position="20"/>
        <end position="47"/>
    </location>
</feature>
<dbReference type="EMBL" id="CADCUK010000027">
    <property type="protein sequence ID" value="CAA9363863.1"/>
    <property type="molecule type" value="Genomic_DNA"/>
</dbReference>
<sequence length="47" mass="4732">MTTPRALLAALAASVMLLAGCSTVSEPTSRTADTAEESLEPSASEHG</sequence>
<protein>
    <submittedName>
        <fullName evidence="3">Uncharacterized protein</fullName>
    </submittedName>
</protein>
<dbReference type="PROSITE" id="PS51257">
    <property type="entry name" value="PROKAR_LIPOPROTEIN"/>
    <property type="match status" value="1"/>
</dbReference>
<feature type="region of interest" description="Disordered" evidence="1">
    <location>
        <begin position="24"/>
        <end position="47"/>
    </location>
</feature>
<dbReference type="AlphaFoldDB" id="A0A6J4MMI2"/>
<organism evidence="3">
    <name type="scientific">uncultured Nocardioidaceae bacterium</name>
    <dbReference type="NCBI Taxonomy" id="253824"/>
    <lineage>
        <taxon>Bacteria</taxon>
        <taxon>Bacillati</taxon>
        <taxon>Actinomycetota</taxon>
        <taxon>Actinomycetes</taxon>
        <taxon>Propionibacteriales</taxon>
        <taxon>Nocardioidaceae</taxon>
        <taxon>environmental samples</taxon>
    </lineage>
</organism>
<evidence type="ECO:0000256" key="2">
    <source>
        <dbReference type="SAM" id="SignalP"/>
    </source>
</evidence>
<proteinExistence type="predicted"/>
<feature type="signal peptide" evidence="2">
    <location>
        <begin position="1"/>
        <end position="19"/>
    </location>
</feature>
<name>A0A6J4MMI2_9ACTN</name>